<evidence type="ECO:0000313" key="3">
    <source>
        <dbReference type="Proteomes" id="UP001139493"/>
    </source>
</evidence>
<protein>
    <submittedName>
        <fullName evidence="2">Uncharacterized protein</fullName>
    </submittedName>
</protein>
<keyword evidence="3" id="KW-1185">Reference proteome</keyword>
<dbReference type="AlphaFoldDB" id="A0A9X2JYW3"/>
<gene>
    <name evidence="2" type="ORF">APR03_002815</name>
</gene>
<name>A0A9X2JYW3_9MICO</name>
<reference evidence="2" key="1">
    <citation type="submission" date="2022-06" db="EMBL/GenBank/DDBJ databases">
        <title>Genomic Encyclopedia of Archaeal and Bacterial Type Strains, Phase II (KMG-II): from individual species to whole genera.</title>
        <authorList>
            <person name="Goeker M."/>
        </authorList>
    </citation>
    <scope>NUCLEOTIDE SEQUENCE</scope>
    <source>
        <strain evidence="2">DSM 26652</strain>
    </source>
</reference>
<accession>A0A9X2JYW3</accession>
<feature type="region of interest" description="Disordered" evidence="1">
    <location>
        <begin position="42"/>
        <end position="68"/>
    </location>
</feature>
<sequence length="199" mass="21163">MGTYYQWVADLDATDEEAGALGQRVVDDLVRRGVVLPGLSSEAALGGQGHPVGPAWPETVEHPVPGGVSGEPPWGLEVRLGREVHDGAQYSVEAVTCPRCSVRRPFYGPPDELGPTGTDEAGLRAFYEAAATWRDGGEADLACAACGTTAPVTRWQAEGAALASLVFVFWEWDELRPEVLRWIADATGGHRIVDGPGKV</sequence>
<organism evidence="2 3">
    <name type="scientific">Promicromonospora thailandica</name>
    <dbReference type="NCBI Taxonomy" id="765201"/>
    <lineage>
        <taxon>Bacteria</taxon>
        <taxon>Bacillati</taxon>
        <taxon>Actinomycetota</taxon>
        <taxon>Actinomycetes</taxon>
        <taxon>Micrococcales</taxon>
        <taxon>Promicromonosporaceae</taxon>
        <taxon>Promicromonospora</taxon>
    </lineage>
</organism>
<comment type="caution">
    <text evidence="2">The sequence shown here is derived from an EMBL/GenBank/DDBJ whole genome shotgun (WGS) entry which is preliminary data.</text>
</comment>
<dbReference type="Proteomes" id="UP001139493">
    <property type="component" value="Unassembled WGS sequence"/>
</dbReference>
<evidence type="ECO:0000313" key="2">
    <source>
        <dbReference type="EMBL" id="MCP2265459.1"/>
    </source>
</evidence>
<dbReference type="EMBL" id="JAMTCS010000008">
    <property type="protein sequence ID" value="MCP2265459.1"/>
    <property type="molecule type" value="Genomic_DNA"/>
</dbReference>
<proteinExistence type="predicted"/>
<dbReference type="RefSeq" id="WP_253836610.1">
    <property type="nucleotide sequence ID" value="NZ_JAMTCS010000008.1"/>
</dbReference>
<evidence type="ECO:0000256" key="1">
    <source>
        <dbReference type="SAM" id="MobiDB-lite"/>
    </source>
</evidence>